<feature type="region of interest" description="Disordered" evidence="2">
    <location>
        <begin position="59"/>
        <end position="82"/>
    </location>
</feature>
<feature type="region of interest" description="Disordered" evidence="2">
    <location>
        <begin position="1"/>
        <end position="47"/>
    </location>
</feature>
<reference evidence="3" key="1">
    <citation type="submission" date="2022-02" db="EMBL/GenBank/DDBJ databases">
        <authorList>
            <person name="King R."/>
        </authorList>
    </citation>
    <scope>NUCLEOTIDE SEQUENCE</scope>
</reference>
<gene>
    <name evidence="3" type="ORF">SPLIT_LOCUS13225</name>
</gene>
<accession>A0A9P0IHJ4</accession>
<feature type="compositionally biased region" description="Polar residues" evidence="2">
    <location>
        <begin position="28"/>
        <end position="41"/>
    </location>
</feature>
<evidence type="ECO:0000313" key="4">
    <source>
        <dbReference type="Proteomes" id="UP001153321"/>
    </source>
</evidence>
<dbReference type="Proteomes" id="UP001153321">
    <property type="component" value="Chromosome Z"/>
</dbReference>
<evidence type="ECO:0000256" key="2">
    <source>
        <dbReference type="SAM" id="MobiDB-lite"/>
    </source>
</evidence>
<dbReference type="PANTHER" id="PTHR46601:SF2">
    <property type="entry name" value="UBIQUITIN-LIKE PROTEASE FAMILY PROFILE DOMAIN-CONTAINING PROTEIN"/>
    <property type="match status" value="1"/>
</dbReference>
<evidence type="ECO:0000256" key="1">
    <source>
        <dbReference type="SAM" id="Coils"/>
    </source>
</evidence>
<protein>
    <submittedName>
        <fullName evidence="3">Uncharacterized protein</fullName>
    </submittedName>
</protein>
<name>A0A9P0IHJ4_SPOLI</name>
<keyword evidence="4" id="KW-1185">Reference proteome</keyword>
<proteinExistence type="predicted"/>
<dbReference type="PANTHER" id="PTHR46601">
    <property type="entry name" value="ULP_PROTEASE DOMAIN-CONTAINING PROTEIN"/>
    <property type="match status" value="1"/>
</dbReference>
<dbReference type="EMBL" id="LR824562">
    <property type="protein sequence ID" value="CAH1647880.1"/>
    <property type="molecule type" value="Genomic_DNA"/>
</dbReference>
<feature type="coiled-coil region" evidence="1">
    <location>
        <begin position="83"/>
        <end position="121"/>
    </location>
</feature>
<organism evidence="3 4">
    <name type="scientific">Spodoptera littoralis</name>
    <name type="common">Egyptian cotton leafworm</name>
    <dbReference type="NCBI Taxonomy" id="7109"/>
    <lineage>
        <taxon>Eukaryota</taxon>
        <taxon>Metazoa</taxon>
        <taxon>Ecdysozoa</taxon>
        <taxon>Arthropoda</taxon>
        <taxon>Hexapoda</taxon>
        <taxon>Insecta</taxon>
        <taxon>Pterygota</taxon>
        <taxon>Neoptera</taxon>
        <taxon>Endopterygota</taxon>
        <taxon>Lepidoptera</taxon>
        <taxon>Glossata</taxon>
        <taxon>Ditrysia</taxon>
        <taxon>Noctuoidea</taxon>
        <taxon>Noctuidae</taxon>
        <taxon>Amphipyrinae</taxon>
        <taxon>Spodoptera</taxon>
    </lineage>
</organism>
<dbReference type="AlphaFoldDB" id="A0A9P0IHJ4"/>
<feature type="compositionally biased region" description="Basic residues" evidence="2">
    <location>
        <begin position="67"/>
        <end position="79"/>
    </location>
</feature>
<keyword evidence="1" id="KW-0175">Coiled coil</keyword>
<evidence type="ECO:0000313" key="3">
    <source>
        <dbReference type="EMBL" id="CAH1647880.1"/>
    </source>
</evidence>
<sequence length="644" mass="74864">MTPREQRITRKKWKNYSSNYRQRKRQLKQTTNNFIRQNSPPITDDEIQPIINEEIRPVMNEDQRAKEAKKRSERQRKSRNKEIKKMKAIVSKLKTKLNTQRQKYKRVKKQLKKVIKSVEKTPKTRIEDMSEDITKKKELVKKALFGEVIKTQLEENYTKLKTHEERKKFKQVISGNLVDKYKLWRIKNKAVTYKKTGHNLTNKKINKSKTIIQGLVQKFFEDDSNSRQAAGKKEFVSRKQVKKQKRYLLDTMKNLHKKFLKTTPCVISYSLFTRLRPFWVVPPTLSNRETCSCTIHENMNLQLAALKKANITTVSNHQNMLELLCCDRYSERCLERTCDNCCSKTLTYTEFDNSKPILIKQWVSKKESITDLKTKKQRFVMKCKTETQEMSPRNAITKLENDMVKFFRHSFNILHQYNAIKQLKESLSETDVIVHMDFSENFCTKYNQEIQSFHFGGSRTQISLHTVVVYLKNSVISHCTISTNLSHNAGAIWAHLKPVLASLPSNIENIHFLSDGPVTQYRNKSMFYVLGCKLQDILPNIINYTWNFHEAGHGKGAPDGVGATCKRTADQVIATGGDITNLNEFATVIRERCPGIKIDVIEECQIEKMNTIINDKSSEMVAFKGTLLVHQVTGTAYIFPTILQ</sequence>